<dbReference type="InterPro" id="IPR001383">
    <property type="entry name" value="Ribosomal_bL28_bact-type"/>
</dbReference>
<dbReference type="EMBL" id="JGYS01000001">
    <property type="protein sequence ID" value="KFI56426.1"/>
    <property type="molecule type" value="Genomic_DNA"/>
</dbReference>
<accession>A0A087ACC6</accession>
<sequence>MPKQCQLLGTHASTGNTVSHSHRKTRRTFSPNLQSKRYWVPSQGRYVTLTVSAKGMKTIDRIGIEAALARIERRASHGR</sequence>
<evidence type="ECO:0000256" key="4">
    <source>
        <dbReference type="ARBA" id="ARBA00035174"/>
    </source>
</evidence>
<name>A0A087ACC6_9BIFI</name>
<dbReference type="PANTHER" id="PTHR13528:SF2">
    <property type="entry name" value="LARGE RIBOSOMAL SUBUNIT PROTEIN BL28M"/>
    <property type="match status" value="1"/>
</dbReference>
<dbReference type="InterPro" id="IPR034704">
    <property type="entry name" value="Ribosomal_bL28/bL31-like_sf"/>
</dbReference>
<dbReference type="AlphaFoldDB" id="A0A087ACC6"/>
<proteinExistence type="inferred from homology"/>
<dbReference type="SUPFAM" id="SSF143800">
    <property type="entry name" value="L28p-like"/>
    <property type="match status" value="1"/>
</dbReference>
<dbReference type="InterPro" id="IPR037147">
    <property type="entry name" value="Ribosomal_bL28_sf"/>
</dbReference>
<comment type="similarity">
    <text evidence="1 5">Belongs to the bacterial ribosomal protein bL28 family.</text>
</comment>
<comment type="caution">
    <text evidence="7">The sequence shown here is derived from an EMBL/GenBank/DDBJ whole genome shotgun (WGS) entry which is preliminary data.</text>
</comment>
<evidence type="ECO:0000256" key="5">
    <source>
        <dbReference type="HAMAP-Rule" id="MF_00373"/>
    </source>
</evidence>
<dbReference type="OrthoDB" id="9805609at2"/>
<dbReference type="HAMAP" id="MF_00373">
    <property type="entry name" value="Ribosomal_bL28"/>
    <property type="match status" value="1"/>
</dbReference>
<evidence type="ECO:0000256" key="1">
    <source>
        <dbReference type="ARBA" id="ARBA00008760"/>
    </source>
</evidence>
<evidence type="ECO:0000256" key="3">
    <source>
        <dbReference type="ARBA" id="ARBA00023274"/>
    </source>
</evidence>
<dbReference type="eggNOG" id="COG0227">
    <property type="taxonomic scope" value="Bacteria"/>
</dbReference>
<dbReference type="GO" id="GO:0006412">
    <property type="term" value="P:translation"/>
    <property type="evidence" value="ECO:0007669"/>
    <property type="project" value="UniProtKB-UniRule"/>
</dbReference>
<feature type="region of interest" description="Disordered" evidence="6">
    <location>
        <begin position="1"/>
        <end position="28"/>
    </location>
</feature>
<dbReference type="GO" id="GO:1990904">
    <property type="term" value="C:ribonucleoprotein complex"/>
    <property type="evidence" value="ECO:0007669"/>
    <property type="project" value="UniProtKB-KW"/>
</dbReference>
<dbReference type="NCBIfam" id="TIGR00009">
    <property type="entry name" value="L28"/>
    <property type="match status" value="1"/>
</dbReference>
<dbReference type="GO" id="GO:0003735">
    <property type="term" value="F:structural constituent of ribosome"/>
    <property type="evidence" value="ECO:0007669"/>
    <property type="project" value="InterPro"/>
</dbReference>
<dbReference type="InterPro" id="IPR026569">
    <property type="entry name" value="Ribosomal_bL28"/>
</dbReference>
<dbReference type="RefSeq" id="WP_043167117.1">
    <property type="nucleotide sequence ID" value="NZ_JDUV01000021.1"/>
</dbReference>
<evidence type="ECO:0000256" key="6">
    <source>
        <dbReference type="SAM" id="MobiDB-lite"/>
    </source>
</evidence>
<evidence type="ECO:0000313" key="8">
    <source>
        <dbReference type="Proteomes" id="UP000029072"/>
    </source>
</evidence>
<keyword evidence="2 5" id="KW-0689">Ribosomal protein</keyword>
<gene>
    <name evidence="5" type="primary">rpmB</name>
    <name evidence="7" type="ORF">BCAL_0019</name>
</gene>
<evidence type="ECO:0000313" key="7">
    <source>
        <dbReference type="EMBL" id="KFI56426.1"/>
    </source>
</evidence>
<dbReference type="GO" id="GO:0005840">
    <property type="term" value="C:ribosome"/>
    <property type="evidence" value="ECO:0007669"/>
    <property type="project" value="UniProtKB-KW"/>
</dbReference>
<dbReference type="FunFam" id="2.30.170.40:FF:000001">
    <property type="entry name" value="50S ribosomal protein L28"/>
    <property type="match status" value="1"/>
</dbReference>
<dbReference type="Proteomes" id="UP000029072">
    <property type="component" value="Unassembled WGS sequence"/>
</dbReference>
<reference evidence="7 8" key="1">
    <citation type="submission" date="2014-03" db="EMBL/GenBank/DDBJ databases">
        <title>Genomics of Bifidobacteria.</title>
        <authorList>
            <person name="Ventura M."/>
            <person name="Milani C."/>
            <person name="Lugli G.A."/>
        </authorList>
    </citation>
    <scope>NUCLEOTIDE SEQUENCE [LARGE SCALE GENOMIC DNA]</scope>
    <source>
        <strain evidence="7 8">DSM 23973</strain>
    </source>
</reference>
<dbReference type="STRING" id="1437609.BCAL_0019"/>
<dbReference type="PANTHER" id="PTHR13528">
    <property type="entry name" value="39S RIBOSOMAL PROTEIN L28, MITOCHONDRIAL"/>
    <property type="match status" value="1"/>
</dbReference>
<dbReference type="Pfam" id="PF00830">
    <property type="entry name" value="Ribosomal_L28"/>
    <property type="match status" value="1"/>
</dbReference>
<dbReference type="Gene3D" id="2.30.170.40">
    <property type="entry name" value="Ribosomal protein L28/L24"/>
    <property type="match status" value="1"/>
</dbReference>
<evidence type="ECO:0000256" key="2">
    <source>
        <dbReference type="ARBA" id="ARBA00022980"/>
    </source>
</evidence>
<organism evidence="7 8">
    <name type="scientific">Bifidobacterium callitrichos DSM 23973</name>
    <dbReference type="NCBI Taxonomy" id="1437609"/>
    <lineage>
        <taxon>Bacteria</taxon>
        <taxon>Bacillati</taxon>
        <taxon>Actinomycetota</taxon>
        <taxon>Actinomycetes</taxon>
        <taxon>Bifidobacteriales</taxon>
        <taxon>Bifidobacteriaceae</taxon>
        <taxon>Bifidobacterium</taxon>
    </lineage>
</organism>
<keyword evidence="3 5" id="KW-0687">Ribonucleoprotein</keyword>
<protein>
    <recommendedName>
        <fullName evidence="4 5">Large ribosomal subunit protein bL28</fullName>
    </recommendedName>
</protein>